<proteinExistence type="predicted"/>
<keyword evidence="5" id="KW-0378">Hydrolase</keyword>
<evidence type="ECO:0000313" key="11">
    <source>
        <dbReference type="EMBL" id="CEM50578.1"/>
    </source>
</evidence>
<feature type="region of interest" description="Disordered" evidence="8">
    <location>
        <begin position="364"/>
        <end position="392"/>
    </location>
</feature>
<dbReference type="EMBL" id="CDMZ01004701">
    <property type="protein sequence ID" value="CEM50578.1"/>
    <property type="molecule type" value="Genomic_DNA"/>
</dbReference>
<dbReference type="InterPro" id="IPR002734">
    <property type="entry name" value="RibDG_C"/>
</dbReference>
<feature type="region of interest" description="Disordered" evidence="8">
    <location>
        <begin position="673"/>
        <end position="699"/>
    </location>
</feature>
<accession>A0A0G4I123</accession>
<protein>
    <recommendedName>
        <fullName evidence="2">GTP cyclohydrolase II</fullName>
        <ecNumber evidence="2">3.5.4.25</ecNumber>
    </recommendedName>
</protein>
<feature type="compositionally biased region" description="Basic and acidic residues" evidence="8">
    <location>
        <begin position="742"/>
        <end position="753"/>
    </location>
</feature>
<dbReference type="PANTHER" id="PTHR21327">
    <property type="entry name" value="GTP CYCLOHYDROLASE II-RELATED"/>
    <property type="match status" value="1"/>
</dbReference>
<dbReference type="CDD" id="cd00641">
    <property type="entry name" value="GTP_cyclohydro2"/>
    <property type="match status" value="1"/>
</dbReference>
<dbReference type="GO" id="GO:0009231">
    <property type="term" value="P:riboflavin biosynthetic process"/>
    <property type="evidence" value="ECO:0007669"/>
    <property type="project" value="UniProtKB-KW"/>
</dbReference>
<dbReference type="PANTHER" id="PTHR21327:SF47">
    <property type="entry name" value="GTP CYCLOHYDROLASE II DOMAIN-CONTAINING PROTEIN"/>
    <property type="match status" value="1"/>
</dbReference>
<dbReference type="NCBIfam" id="NF001591">
    <property type="entry name" value="PRK00393.1"/>
    <property type="match status" value="1"/>
</dbReference>
<comment type="pathway">
    <text evidence="1">Cofactor biosynthesis; riboflavin biosynthesis.</text>
</comment>
<evidence type="ECO:0000256" key="7">
    <source>
        <dbReference type="ARBA" id="ARBA00049295"/>
    </source>
</evidence>
<dbReference type="AlphaFoldDB" id="A0A0G4I123"/>
<dbReference type="Pfam" id="PF00925">
    <property type="entry name" value="GTP_cyclohydro2"/>
    <property type="match status" value="1"/>
</dbReference>
<dbReference type="GO" id="GO:0003935">
    <property type="term" value="F:GTP cyclohydrolase II activity"/>
    <property type="evidence" value="ECO:0007669"/>
    <property type="project" value="UniProtKB-EC"/>
</dbReference>
<feature type="region of interest" description="Disordered" evidence="8">
    <location>
        <begin position="597"/>
        <end position="617"/>
    </location>
</feature>
<dbReference type="Gene3D" id="3.40.50.10990">
    <property type="entry name" value="GTP cyclohydrolase II"/>
    <property type="match status" value="1"/>
</dbReference>
<evidence type="ECO:0000256" key="5">
    <source>
        <dbReference type="ARBA" id="ARBA00022801"/>
    </source>
</evidence>
<evidence type="ECO:0000256" key="8">
    <source>
        <dbReference type="SAM" id="MobiDB-lite"/>
    </source>
</evidence>
<feature type="region of interest" description="Disordered" evidence="8">
    <location>
        <begin position="730"/>
        <end position="780"/>
    </location>
</feature>
<feature type="domain" description="Bacterial bifunctional deaminase-reductase C-terminal" evidence="10">
    <location>
        <begin position="413"/>
        <end position="517"/>
    </location>
</feature>
<evidence type="ECO:0000256" key="6">
    <source>
        <dbReference type="ARBA" id="ARBA00023134"/>
    </source>
</evidence>
<feature type="compositionally biased region" description="Low complexity" evidence="8">
    <location>
        <begin position="680"/>
        <end position="692"/>
    </location>
</feature>
<evidence type="ECO:0000256" key="1">
    <source>
        <dbReference type="ARBA" id="ARBA00005104"/>
    </source>
</evidence>
<dbReference type="InterPro" id="IPR000926">
    <property type="entry name" value="RibA"/>
</dbReference>
<keyword evidence="3" id="KW-0686">Riboflavin biosynthesis</keyword>
<dbReference type="SUPFAM" id="SSF142695">
    <property type="entry name" value="RibA-like"/>
    <property type="match status" value="1"/>
</dbReference>
<dbReference type="GO" id="GO:0005829">
    <property type="term" value="C:cytosol"/>
    <property type="evidence" value="ECO:0007669"/>
    <property type="project" value="TreeGrafter"/>
</dbReference>
<dbReference type="SUPFAM" id="SSF53597">
    <property type="entry name" value="Dihydrofolate reductase-like"/>
    <property type="match status" value="1"/>
</dbReference>
<feature type="compositionally biased region" description="Basic and acidic residues" evidence="8">
    <location>
        <begin position="604"/>
        <end position="617"/>
    </location>
</feature>
<dbReference type="InterPro" id="IPR036144">
    <property type="entry name" value="RibA-like_sf"/>
</dbReference>
<dbReference type="InterPro" id="IPR024072">
    <property type="entry name" value="DHFR-like_dom_sf"/>
</dbReference>
<dbReference type="Pfam" id="PF01872">
    <property type="entry name" value="RibD_C"/>
    <property type="match status" value="1"/>
</dbReference>
<dbReference type="GO" id="GO:0008686">
    <property type="term" value="F:3,4-dihydroxy-2-butanone-4-phosphate synthase activity"/>
    <property type="evidence" value="ECO:0007669"/>
    <property type="project" value="TreeGrafter"/>
</dbReference>
<feature type="compositionally biased region" description="Low complexity" evidence="8">
    <location>
        <begin position="757"/>
        <end position="773"/>
    </location>
</feature>
<feature type="compositionally biased region" description="Basic and acidic residues" evidence="8">
    <location>
        <begin position="799"/>
        <end position="813"/>
    </location>
</feature>
<feature type="region of interest" description="Disordered" evidence="8">
    <location>
        <begin position="799"/>
        <end position="822"/>
    </location>
</feature>
<evidence type="ECO:0000259" key="9">
    <source>
        <dbReference type="Pfam" id="PF00925"/>
    </source>
</evidence>
<dbReference type="GO" id="GO:0008703">
    <property type="term" value="F:5-amino-6-(5-phosphoribosylamino)uracil reductase activity"/>
    <property type="evidence" value="ECO:0007669"/>
    <property type="project" value="InterPro"/>
</dbReference>
<comment type="catalytic activity">
    <reaction evidence="7">
        <text>GTP + 4 H2O = 2,5-diamino-6-hydroxy-4-(5-phosphoribosylamino)-pyrimidine + formate + 2 phosphate + 3 H(+)</text>
        <dbReference type="Rhea" id="RHEA:23704"/>
        <dbReference type="ChEBI" id="CHEBI:15377"/>
        <dbReference type="ChEBI" id="CHEBI:15378"/>
        <dbReference type="ChEBI" id="CHEBI:15740"/>
        <dbReference type="ChEBI" id="CHEBI:37565"/>
        <dbReference type="ChEBI" id="CHEBI:43474"/>
        <dbReference type="ChEBI" id="CHEBI:58614"/>
        <dbReference type="EC" id="3.5.4.25"/>
    </reaction>
</comment>
<organism evidence="11">
    <name type="scientific">Chromera velia CCMP2878</name>
    <dbReference type="NCBI Taxonomy" id="1169474"/>
    <lineage>
        <taxon>Eukaryota</taxon>
        <taxon>Sar</taxon>
        <taxon>Alveolata</taxon>
        <taxon>Colpodellida</taxon>
        <taxon>Chromeraceae</taxon>
        <taxon>Chromera</taxon>
    </lineage>
</organism>
<keyword evidence="6" id="KW-0342">GTP-binding</keyword>
<reference evidence="11" key="1">
    <citation type="submission" date="2014-11" db="EMBL/GenBank/DDBJ databases">
        <authorList>
            <person name="Otto D Thomas"/>
            <person name="Naeem Raeece"/>
        </authorList>
    </citation>
    <scope>NUCLEOTIDE SEQUENCE</scope>
</reference>
<feature type="domain" description="GTP cyclohydrolase II" evidence="9">
    <location>
        <begin position="69"/>
        <end position="232"/>
    </location>
</feature>
<dbReference type="EC" id="3.5.4.25" evidence="2"/>
<sequence length="822" mass="87171">MALLLVGRLGRALSPALLGRAWRRATVTYGQKHLHRSAACRSTSDDFRCASSEIDESYMLDGWMQFVGRTLLPTEHGVLSIRAYRNTRDGKEVLALSLGEVRGGHSVPLRVHDQCFTSEVLGSLKCDCKDQLLMAIRACQHFGFGVVLYLQQEGRGIGLANKIAAYGLQERLGLDTVDANRVLGLPDESRQYDCVPSILRDLGIASVRLMTNNPYKIGELTRLGVHIDGRIPLEAPPNPVSAPYLAAKAARMNHLLSVGGGQFRYPHSSFSISSAVASLSSESVAAAAAAASHVVKGAVAAVDSLERETSVGMSECAGAVRSTSCCDGGVASAVVRQFRLPAELRGGPVETALDTLAEVIREQREETDRALSNWPHPNPTSAASAPTRVPRTYGSVDSKGGFHKERLPTSPLPFVTATWAQSVDGSIAGPLGEPLRLSGSSAMAMTHAIRALHDAVLVGVGTALSDNPLLTCREEGGLEIRGPAYAWGKGEEVQQPHAVVVDGDLQTPPDARLITSRSQNAGDSRAIILTNDVGLEHLSFLGKSLLGGETAHSSFSGALSLESVCLSPECQKKRQRLHRLLEAGASVIVCNSAPPVHRSPSLGTRREKDNGGACRRETDSARRVDLVQALCLLRRGGAEIRSDGIGLGDPVASVMVEGGARILRSFLGGGGVSPSARGVQAPSPSPSESAQQGKGRGALVEERGASVTTLAYAVIVTVAPTLVGGLSVFPSSHSSEVGVQRDLQKDRERERETTSNSQHLSGHSHSAQQQQQQPVGLERRLGSSLLSFDAGRDRVYFGLKTRGETSLGERRAGESGLQDSST</sequence>
<keyword evidence="4" id="KW-0547">Nucleotide-binding</keyword>
<dbReference type="GO" id="GO:0005525">
    <property type="term" value="F:GTP binding"/>
    <property type="evidence" value="ECO:0007669"/>
    <property type="project" value="UniProtKB-KW"/>
</dbReference>
<evidence type="ECO:0000256" key="2">
    <source>
        <dbReference type="ARBA" id="ARBA00012762"/>
    </source>
</evidence>
<evidence type="ECO:0000256" key="4">
    <source>
        <dbReference type="ARBA" id="ARBA00022741"/>
    </source>
</evidence>
<evidence type="ECO:0000259" key="10">
    <source>
        <dbReference type="Pfam" id="PF01872"/>
    </source>
</evidence>
<name>A0A0G4I123_9ALVE</name>
<dbReference type="Gene3D" id="3.40.430.10">
    <property type="entry name" value="Dihydrofolate Reductase, subunit A"/>
    <property type="match status" value="1"/>
</dbReference>
<dbReference type="VEuPathDB" id="CryptoDB:Cvel_5"/>
<gene>
    <name evidence="11" type="ORF">Cvel_5</name>
</gene>
<dbReference type="InterPro" id="IPR032677">
    <property type="entry name" value="GTP_cyclohydro_II"/>
</dbReference>
<evidence type="ECO:0000256" key="3">
    <source>
        <dbReference type="ARBA" id="ARBA00022619"/>
    </source>
</evidence>